<sequence length="528" mass="60620">MNSIQNPVLKGFHPDPSILYHDGWFYITNSTFEWFGGVQISRSKDLSYWEPVGQALTRKSQLDMTGNPPSGGIWAPCLTWSDGLFWLIFTDVKSWNDGPFKDVHNYIVTAEHIEGPWSEPVYLNSSGFDPSLFHDTDGRKYLVNMEWDYRMNGSKQFSGILLQELDPESKKLFGPIYKIWKGTSIGLVEGPHLYKRDGWYYLVCAEGGTEYEHAVSVARSRTITGPYETHPQNPLCTSRDRPDLYLQKAGHGSLCEGPDGQWFLAFLVGRPLPGTHRCVLGRETAIAPIQWKEDWPYLANGTNYPDTAFEVPWATQPQEKERIRYEFSSTQGKERFFKDFMSLRIPGEGALYSFSARPGYIRLYGKESPVSRHTQCVLARRQSAFEFSAETALEYNFNSFQQMAGLLYRYDEANWYYLRVTWDEQKKQHSLGILQMNNGAFSMPLQDEPVIPSHRVFLKLTVHFAEAQWYWSSDGKAWNKIGDVFDASILSDEYGGLGFTGAFVGITCQDMQGSKMYADFSYFYYEEH</sequence>
<evidence type="ECO:0000259" key="7">
    <source>
        <dbReference type="Pfam" id="PF17851"/>
    </source>
</evidence>
<feature type="site" description="Important for catalytic activity, responsible for pKa modulation of the active site Glu and correct orientation of both the proton donor and substrate" evidence="5">
    <location>
        <position position="129"/>
    </location>
</feature>
<accession>A0A7C3E1P0</accession>
<name>A0A7C3E1P0_9SPIR</name>
<dbReference type="InterPro" id="IPR013320">
    <property type="entry name" value="ConA-like_dom_sf"/>
</dbReference>
<dbReference type="PANTHER" id="PTHR42812">
    <property type="entry name" value="BETA-XYLOSIDASE"/>
    <property type="match status" value="1"/>
</dbReference>
<dbReference type="SUPFAM" id="SSF75005">
    <property type="entry name" value="Arabinanase/levansucrase/invertase"/>
    <property type="match status" value="1"/>
</dbReference>
<evidence type="ECO:0000256" key="2">
    <source>
        <dbReference type="ARBA" id="ARBA00022801"/>
    </source>
</evidence>
<dbReference type="GO" id="GO:0004553">
    <property type="term" value="F:hydrolase activity, hydrolyzing O-glycosyl compounds"/>
    <property type="evidence" value="ECO:0007669"/>
    <property type="project" value="InterPro"/>
</dbReference>
<evidence type="ECO:0000256" key="5">
    <source>
        <dbReference type="PIRSR" id="PIRSR606710-2"/>
    </source>
</evidence>
<dbReference type="InterPro" id="IPR006710">
    <property type="entry name" value="Glyco_hydro_43"/>
</dbReference>
<proteinExistence type="inferred from homology"/>
<dbReference type="InterPro" id="IPR023296">
    <property type="entry name" value="Glyco_hydro_beta-prop_sf"/>
</dbReference>
<dbReference type="GO" id="GO:0005975">
    <property type="term" value="P:carbohydrate metabolic process"/>
    <property type="evidence" value="ECO:0007669"/>
    <property type="project" value="InterPro"/>
</dbReference>
<dbReference type="PANTHER" id="PTHR42812:SF12">
    <property type="entry name" value="BETA-XYLOSIDASE-RELATED"/>
    <property type="match status" value="1"/>
</dbReference>
<evidence type="ECO:0000256" key="4">
    <source>
        <dbReference type="PIRSR" id="PIRSR606710-1"/>
    </source>
</evidence>
<feature type="domain" description="Beta-xylosidase C-terminal Concanavalin A-like" evidence="7">
    <location>
        <begin position="338"/>
        <end position="526"/>
    </location>
</feature>
<dbReference type="Gene3D" id="2.115.10.20">
    <property type="entry name" value="Glycosyl hydrolase domain, family 43"/>
    <property type="match status" value="1"/>
</dbReference>
<dbReference type="Pfam" id="PF04616">
    <property type="entry name" value="Glyco_hydro_43"/>
    <property type="match status" value="1"/>
</dbReference>
<evidence type="ECO:0000256" key="3">
    <source>
        <dbReference type="ARBA" id="ARBA00023295"/>
    </source>
</evidence>
<evidence type="ECO:0000313" key="8">
    <source>
        <dbReference type="EMBL" id="HFH29808.1"/>
    </source>
</evidence>
<feature type="active site" description="Proton acceptor" evidence="4">
    <location>
        <position position="15"/>
    </location>
</feature>
<dbReference type="InterPro" id="IPR051795">
    <property type="entry name" value="Glycosyl_Hydrlase_43"/>
</dbReference>
<keyword evidence="3 6" id="KW-0326">Glycosidase</keyword>
<reference evidence="8" key="1">
    <citation type="journal article" date="2020" name="mSystems">
        <title>Genome- and Community-Level Interaction Insights into Carbon Utilization and Element Cycling Functions of Hydrothermarchaeota in Hydrothermal Sediment.</title>
        <authorList>
            <person name="Zhou Z."/>
            <person name="Liu Y."/>
            <person name="Xu W."/>
            <person name="Pan J."/>
            <person name="Luo Z.H."/>
            <person name="Li M."/>
        </authorList>
    </citation>
    <scope>NUCLEOTIDE SEQUENCE [LARGE SCALE GENOMIC DNA]</scope>
    <source>
        <strain evidence="8">SpSt-503</strain>
    </source>
</reference>
<dbReference type="CDD" id="cd09000">
    <property type="entry name" value="GH43_SXA-like"/>
    <property type="match status" value="1"/>
</dbReference>
<dbReference type="AlphaFoldDB" id="A0A7C3E1P0"/>
<protein>
    <submittedName>
        <fullName evidence="8">Glycoside hydrolase family 43 protein</fullName>
    </submittedName>
</protein>
<evidence type="ECO:0000256" key="1">
    <source>
        <dbReference type="ARBA" id="ARBA00009865"/>
    </source>
</evidence>
<comment type="caution">
    <text evidence="8">The sequence shown here is derived from an EMBL/GenBank/DDBJ whole genome shotgun (WGS) entry which is preliminary data.</text>
</comment>
<keyword evidence="2 6" id="KW-0378">Hydrolase</keyword>
<gene>
    <name evidence="8" type="ORF">ENS59_09915</name>
</gene>
<dbReference type="InterPro" id="IPR041542">
    <property type="entry name" value="GH43_C2"/>
</dbReference>
<dbReference type="EMBL" id="DSVL01000304">
    <property type="protein sequence ID" value="HFH29808.1"/>
    <property type="molecule type" value="Genomic_DNA"/>
</dbReference>
<feature type="active site" description="Proton donor" evidence="4">
    <location>
        <position position="189"/>
    </location>
</feature>
<dbReference type="Gene3D" id="2.60.120.200">
    <property type="match status" value="1"/>
</dbReference>
<evidence type="ECO:0000256" key="6">
    <source>
        <dbReference type="RuleBase" id="RU361187"/>
    </source>
</evidence>
<dbReference type="SUPFAM" id="SSF49899">
    <property type="entry name" value="Concanavalin A-like lectins/glucanases"/>
    <property type="match status" value="1"/>
</dbReference>
<organism evidence="8">
    <name type="scientific">Gracilinema caldarium</name>
    <dbReference type="NCBI Taxonomy" id="215591"/>
    <lineage>
        <taxon>Bacteria</taxon>
        <taxon>Pseudomonadati</taxon>
        <taxon>Spirochaetota</taxon>
        <taxon>Spirochaetia</taxon>
        <taxon>Spirochaetales</taxon>
        <taxon>Breznakiellaceae</taxon>
        <taxon>Gracilinema</taxon>
    </lineage>
</organism>
<comment type="similarity">
    <text evidence="1 6">Belongs to the glycosyl hydrolase 43 family.</text>
</comment>
<dbReference type="Pfam" id="PF17851">
    <property type="entry name" value="GH43_C2"/>
    <property type="match status" value="1"/>
</dbReference>